<evidence type="ECO:0000256" key="5">
    <source>
        <dbReference type="ARBA" id="ARBA00023136"/>
    </source>
</evidence>
<evidence type="ECO:0000256" key="2">
    <source>
        <dbReference type="ARBA" id="ARBA00007511"/>
    </source>
</evidence>
<dbReference type="PATRIC" id="fig|1605367.3.peg.3402"/>
<sequence length="355" mass="40645">MEFSNEVLFFGGFAVFVIFVMLLDLGAFSRGGSHVVKFKEAAIWSAIWVALAVAFYFFLRKFGYLIHDISTPEALLSVTQKYYKSISLPESFEAGKVALQKNMALEYLTGYLVEYSLSVDNIFVFILIFSSFGVREMNYKKVLVWGILGSIILRFIFIFLGAALIQKFDWILYIFGAFLVYTGIKILFSGDDEEEIDTKNHPAVKLTSKYFNVYERFVYDRFFVKNKYRGNKIYVTPLFVVIIVIAFTDVIFAVDSIPAIFSITKDPYIVFFSNVFAIMGLRSMFFFLINIINMFAYLQYGLGVLLTFIGVKMLAHHWLEEWGFTNQHSLLVIVGILGISIVLSLLFPPKEEKAA</sequence>
<dbReference type="PANTHER" id="PTHR30238">
    <property type="entry name" value="MEMBRANE BOUND PREDICTED REDOX MODULATOR"/>
    <property type="match status" value="1"/>
</dbReference>
<comment type="similarity">
    <text evidence="2">Belongs to the TerC family.</text>
</comment>
<dbReference type="InterPro" id="IPR022369">
    <property type="entry name" value="Integral_membrane_TerC_rswitch"/>
</dbReference>
<dbReference type="PRINTS" id="PR00249">
    <property type="entry name" value="GPCRSECRETIN"/>
</dbReference>
<feature type="transmembrane region" description="Helical" evidence="6">
    <location>
        <begin position="295"/>
        <end position="315"/>
    </location>
</feature>
<feature type="transmembrane region" description="Helical" evidence="6">
    <location>
        <begin position="233"/>
        <end position="261"/>
    </location>
</feature>
<reference evidence="7 8" key="1">
    <citation type="submission" date="2015-07" db="EMBL/GenBank/DDBJ databases">
        <title>The draft genome sequence of Leadbetterella sp. JN14-9.</title>
        <authorList>
            <person name="Liu Y."/>
            <person name="Du J."/>
            <person name="Shao Z."/>
        </authorList>
    </citation>
    <scope>NUCLEOTIDE SEQUENCE [LARGE SCALE GENOMIC DNA]</scope>
    <source>
        <strain evidence="7 8">JN14-9</strain>
    </source>
</reference>
<dbReference type="Pfam" id="PF03741">
    <property type="entry name" value="TerC"/>
    <property type="match status" value="1"/>
</dbReference>
<dbReference type="PANTHER" id="PTHR30238:SF0">
    <property type="entry name" value="THYLAKOID MEMBRANE PROTEIN TERC, CHLOROPLASTIC"/>
    <property type="match status" value="1"/>
</dbReference>
<comment type="caution">
    <text evidence="7">The sequence shown here is derived from an EMBL/GenBank/DDBJ whole genome shotgun (WGS) entry which is preliminary data.</text>
</comment>
<organism evidence="7 8">
    <name type="scientific">Jiulongibacter sediminis</name>
    <dbReference type="NCBI Taxonomy" id="1605367"/>
    <lineage>
        <taxon>Bacteria</taxon>
        <taxon>Pseudomonadati</taxon>
        <taxon>Bacteroidota</taxon>
        <taxon>Cytophagia</taxon>
        <taxon>Cytophagales</taxon>
        <taxon>Leadbetterellaceae</taxon>
        <taxon>Jiulongibacter</taxon>
    </lineage>
</organism>
<dbReference type="GO" id="GO:0004930">
    <property type="term" value="F:G protein-coupled receptor activity"/>
    <property type="evidence" value="ECO:0007669"/>
    <property type="project" value="InterPro"/>
</dbReference>
<dbReference type="InterPro" id="IPR005496">
    <property type="entry name" value="Integral_membrane_TerC"/>
</dbReference>
<evidence type="ECO:0000256" key="1">
    <source>
        <dbReference type="ARBA" id="ARBA00004141"/>
    </source>
</evidence>
<dbReference type="EMBL" id="LGTQ01000006">
    <property type="protein sequence ID" value="KPM48894.1"/>
    <property type="molecule type" value="Genomic_DNA"/>
</dbReference>
<feature type="transmembrane region" description="Helical" evidence="6">
    <location>
        <begin position="142"/>
        <end position="164"/>
    </location>
</feature>
<dbReference type="AlphaFoldDB" id="A0A0P7C6A0"/>
<dbReference type="OrthoDB" id="9783692at2"/>
<dbReference type="Proteomes" id="UP000050454">
    <property type="component" value="Unassembled WGS sequence"/>
</dbReference>
<feature type="transmembrane region" description="Helical" evidence="6">
    <location>
        <begin position="327"/>
        <end position="347"/>
    </location>
</feature>
<dbReference type="InterPro" id="IPR000832">
    <property type="entry name" value="GPCR_2_secretin-like"/>
</dbReference>
<protein>
    <submittedName>
        <fullName evidence="7">Membrane protein</fullName>
    </submittedName>
</protein>
<comment type="subcellular location">
    <subcellularLocation>
        <location evidence="1">Membrane</location>
        <topology evidence="1">Multi-pass membrane protein</topology>
    </subcellularLocation>
</comment>
<keyword evidence="3 6" id="KW-0812">Transmembrane</keyword>
<feature type="transmembrane region" description="Helical" evidence="6">
    <location>
        <begin position="170"/>
        <end position="188"/>
    </location>
</feature>
<feature type="transmembrane region" description="Helical" evidence="6">
    <location>
        <begin position="6"/>
        <end position="29"/>
    </location>
</feature>
<keyword evidence="4 6" id="KW-1133">Transmembrane helix</keyword>
<accession>A0A0P7C6A0</accession>
<keyword evidence="8" id="KW-1185">Reference proteome</keyword>
<dbReference type="NCBIfam" id="TIGR03718">
    <property type="entry name" value="R_switched_Alx"/>
    <property type="match status" value="1"/>
</dbReference>
<name>A0A0P7C6A0_9BACT</name>
<evidence type="ECO:0000256" key="4">
    <source>
        <dbReference type="ARBA" id="ARBA00022989"/>
    </source>
</evidence>
<evidence type="ECO:0000313" key="7">
    <source>
        <dbReference type="EMBL" id="KPM48894.1"/>
    </source>
</evidence>
<feature type="transmembrane region" description="Helical" evidence="6">
    <location>
        <begin position="41"/>
        <end position="59"/>
    </location>
</feature>
<evidence type="ECO:0000256" key="3">
    <source>
        <dbReference type="ARBA" id="ARBA00022692"/>
    </source>
</evidence>
<proteinExistence type="inferred from homology"/>
<dbReference type="GO" id="GO:0016020">
    <property type="term" value="C:membrane"/>
    <property type="evidence" value="ECO:0007669"/>
    <property type="project" value="UniProtKB-SubCell"/>
</dbReference>
<gene>
    <name evidence="7" type="ORF">AFM12_10075</name>
</gene>
<keyword evidence="5 6" id="KW-0472">Membrane</keyword>
<evidence type="ECO:0000313" key="8">
    <source>
        <dbReference type="Proteomes" id="UP000050454"/>
    </source>
</evidence>
<evidence type="ECO:0000256" key="6">
    <source>
        <dbReference type="SAM" id="Phobius"/>
    </source>
</evidence>
<dbReference type="RefSeq" id="WP_055147479.1">
    <property type="nucleotide sequence ID" value="NZ_JXSZ01000006.1"/>
</dbReference>
<feature type="transmembrane region" description="Helical" evidence="6">
    <location>
        <begin position="267"/>
        <end position="288"/>
    </location>
</feature>